<keyword evidence="1 3" id="KW-0808">Transferase</keyword>
<dbReference type="PANTHER" id="PTHR13947:SF37">
    <property type="entry name" value="LD18367P"/>
    <property type="match status" value="1"/>
</dbReference>
<dbReference type="InterPro" id="IPR050769">
    <property type="entry name" value="NAT_camello-type"/>
</dbReference>
<dbReference type="EC" id="2.3.-.-" evidence="3"/>
<evidence type="ECO:0000259" key="2">
    <source>
        <dbReference type="PROSITE" id="PS51186"/>
    </source>
</evidence>
<dbReference type="Proteomes" id="UP001597112">
    <property type="component" value="Unassembled WGS sequence"/>
</dbReference>
<dbReference type="InterPro" id="IPR016181">
    <property type="entry name" value="Acyl_CoA_acyltransferase"/>
</dbReference>
<proteinExistence type="predicted"/>
<keyword evidence="3" id="KW-0012">Acyltransferase</keyword>
<dbReference type="PANTHER" id="PTHR13947">
    <property type="entry name" value="GNAT FAMILY N-ACETYLTRANSFERASE"/>
    <property type="match status" value="1"/>
</dbReference>
<organism evidence="3 4">
    <name type="scientific">Ohtaekwangia kribbensis</name>
    <dbReference type="NCBI Taxonomy" id="688913"/>
    <lineage>
        <taxon>Bacteria</taxon>
        <taxon>Pseudomonadati</taxon>
        <taxon>Bacteroidota</taxon>
        <taxon>Cytophagia</taxon>
        <taxon>Cytophagales</taxon>
        <taxon>Fulvivirgaceae</taxon>
        <taxon>Ohtaekwangia</taxon>
    </lineage>
</organism>
<sequence length="164" mass="19338">MTINDITIRTHLVPGDLGYIIYRQGKLYSEEYNFGVSFEAYLSAGIYEFYKNYDATLDRVWVCEHNTTIMGFVLLMHRENHAAQLRYFYLERNYRGIGLGGKLMQLYMDFLKEKNYKSCYLWTTHEQQAAAALYKKHGFILTEEVESTTFGKTLTEQRYELVLS</sequence>
<dbReference type="Gene3D" id="3.40.630.30">
    <property type="match status" value="1"/>
</dbReference>
<dbReference type="EMBL" id="JBHTKA010000003">
    <property type="protein sequence ID" value="MFD1000007.1"/>
    <property type="molecule type" value="Genomic_DNA"/>
</dbReference>
<gene>
    <name evidence="3" type="ORF">ACFQ21_11860</name>
</gene>
<accession>A0ABW3K176</accession>
<dbReference type="CDD" id="cd04301">
    <property type="entry name" value="NAT_SF"/>
    <property type="match status" value="1"/>
</dbReference>
<evidence type="ECO:0000313" key="3">
    <source>
        <dbReference type="EMBL" id="MFD1000007.1"/>
    </source>
</evidence>
<name>A0ABW3K176_9BACT</name>
<dbReference type="RefSeq" id="WP_377579233.1">
    <property type="nucleotide sequence ID" value="NZ_JBHTKA010000003.1"/>
</dbReference>
<evidence type="ECO:0000256" key="1">
    <source>
        <dbReference type="ARBA" id="ARBA00022679"/>
    </source>
</evidence>
<dbReference type="PROSITE" id="PS51186">
    <property type="entry name" value="GNAT"/>
    <property type="match status" value="1"/>
</dbReference>
<dbReference type="InterPro" id="IPR000182">
    <property type="entry name" value="GNAT_dom"/>
</dbReference>
<feature type="domain" description="N-acetyltransferase" evidence="2">
    <location>
        <begin position="20"/>
        <end position="160"/>
    </location>
</feature>
<reference evidence="4" key="1">
    <citation type="journal article" date="2019" name="Int. J. Syst. Evol. Microbiol.">
        <title>The Global Catalogue of Microorganisms (GCM) 10K type strain sequencing project: providing services to taxonomists for standard genome sequencing and annotation.</title>
        <authorList>
            <consortium name="The Broad Institute Genomics Platform"/>
            <consortium name="The Broad Institute Genome Sequencing Center for Infectious Disease"/>
            <person name="Wu L."/>
            <person name="Ma J."/>
        </authorList>
    </citation>
    <scope>NUCLEOTIDE SEQUENCE [LARGE SCALE GENOMIC DNA]</scope>
    <source>
        <strain evidence="4">CCUG 58938</strain>
    </source>
</reference>
<dbReference type="Pfam" id="PF00583">
    <property type="entry name" value="Acetyltransf_1"/>
    <property type="match status" value="1"/>
</dbReference>
<protein>
    <submittedName>
        <fullName evidence="3">GNAT family N-acetyltransferase</fullName>
        <ecNumber evidence="3">2.3.-.-</ecNumber>
    </submittedName>
</protein>
<comment type="caution">
    <text evidence="3">The sequence shown here is derived from an EMBL/GenBank/DDBJ whole genome shotgun (WGS) entry which is preliminary data.</text>
</comment>
<dbReference type="SUPFAM" id="SSF55729">
    <property type="entry name" value="Acyl-CoA N-acyltransferases (Nat)"/>
    <property type="match status" value="1"/>
</dbReference>
<evidence type="ECO:0000313" key="4">
    <source>
        <dbReference type="Proteomes" id="UP001597112"/>
    </source>
</evidence>
<dbReference type="GO" id="GO:0016746">
    <property type="term" value="F:acyltransferase activity"/>
    <property type="evidence" value="ECO:0007669"/>
    <property type="project" value="UniProtKB-KW"/>
</dbReference>
<keyword evidence="4" id="KW-1185">Reference proteome</keyword>